<organism evidence="2 3">
    <name type="scientific">Methylorubrum rhodesianum</name>
    <dbReference type="NCBI Taxonomy" id="29427"/>
    <lineage>
        <taxon>Bacteria</taxon>
        <taxon>Pseudomonadati</taxon>
        <taxon>Pseudomonadota</taxon>
        <taxon>Alphaproteobacteria</taxon>
        <taxon>Hyphomicrobiales</taxon>
        <taxon>Methylobacteriaceae</taxon>
        <taxon>Methylorubrum</taxon>
    </lineage>
</organism>
<dbReference type="EMBL" id="JAQYXL010000001">
    <property type="protein sequence ID" value="MEN3227964.1"/>
    <property type="molecule type" value="Genomic_DNA"/>
</dbReference>
<comment type="caution">
    <text evidence="2">The sequence shown here is derived from an EMBL/GenBank/DDBJ whole genome shotgun (WGS) entry which is preliminary data.</text>
</comment>
<evidence type="ECO:0000313" key="3">
    <source>
        <dbReference type="Proteomes" id="UP001404845"/>
    </source>
</evidence>
<dbReference type="Proteomes" id="UP001404845">
    <property type="component" value="Unassembled WGS sequence"/>
</dbReference>
<evidence type="ECO:0000256" key="1">
    <source>
        <dbReference type="SAM" id="MobiDB-lite"/>
    </source>
</evidence>
<evidence type="ECO:0008006" key="4">
    <source>
        <dbReference type="Google" id="ProtNLM"/>
    </source>
</evidence>
<feature type="compositionally biased region" description="Basic residues" evidence="1">
    <location>
        <begin position="121"/>
        <end position="135"/>
    </location>
</feature>
<feature type="compositionally biased region" description="Polar residues" evidence="1">
    <location>
        <begin position="156"/>
        <end position="165"/>
    </location>
</feature>
<protein>
    <recommendedName>
        <fullName evidence="4">Transposase</fullName>
    </recommendedName>
</protein>
<accession>A0ABU9ZA43</accession>
<feature type="region of interest" description="Disordered" evidence="1">
    <location>
        <begin position="114"/>
        <end position="173"/>
    </location>
</feature>
<name>A0ABU9ZA43_9HYPH</name>
<sequence length="173" mass="19287">MAMSIRVERSLVSHDEGQILGQTHYPALYDVSSDELVQTRVRLRDLRSKERTLSRDLRRGISGKGEPRGSSYPGNLDKPTKRKQVFASALKRVNGELTRRRVIAARESMQASAERALGLKGSKKKHHPLAGRRSRFGMNSIENDRRRASVPPSKVGSVTKSNQVAQAAKDSRV</sequence>
<dbReference type="RefSeq" id="WP_157228187.1">
    <property type="nucleotide sequence ID" value="NZ_JACHOS010000006.1"/>
</dbReference>
<gene>
    <name evidence="2" type="ORF">PUR21_10035</name>
</gene>
<proteinExistence type="predicted"/>
<reference evidence="2 3" key="1">
    <citation type="journal article" date="2023" name="PLoS ONE">
        <title>Complete genome assembly of Hawai'i environmental nontuberculous mycobacteria reveals unexpected co-isolation with methylobacteria.</title>
        <authorList>
            <person name="Hendrix J."/>
            <person name="Epperson L.E."/>
            <person name="Tong E.I."/>
            <person name="Chan Y.L."/>
            <person name="Hasan N.A."/>
            <person name="Dawrs S.N."/>
            <person name="Norton G.J."/>
            <person name="Virdi R."/>
            <person name="Crooks J.L."/>
            <person name="Chan E.D."/>
            <person name="Honda J.R."/>
            <person name="Strong M."/>
        </authorList>
    </citation>
    <scope>NUCLEOTIDE SEQUENCE [LARGE SCALE GENOMIC DNA]</scope>
    <source>
        <strain evidence="2 3">NJH_HI01</strain>
    </source>
</reference>
<feature type="region of interest" description="Disordered" evidence="1">
    <location>
        <begin position="54"/>
        <end position="82"/>
    </location>
</feature>
<keyword evidence="3" id="KW-1185">Reference proteome</keyword>
<evidence type="ECO:0000313" key="2">
    <source>
        <dbReference type="EMBL" id="MEN3227964.1"/>
    </source>
</evidence>